<dbReference type="AlphaFoldDB" id="A0A2T5C1T9"/>
<keyword evidence="2" id="KW-1185">Reference proteome</keyword>
<proteinExistence type="predicted"/>
<comment type="caution">
    <text evidence="1">The sequence shown here is derived from an EMBL/GenBank/DDBJ whole genome shotgun (WGS) entry which is preliminary data.</text>
</comment>
<dbReference type="Proteomes" id="UP000243525">
    <property type="component" value="Unassembled WGS sequence"/>
</dbReference>
<gene>
    <name evidence="1" type="ORF">C8N47_10725</name>
</gene>
<reference evidence="1 2" key="1">
    <citation type="submission" date="2018-04" db="EMBL/GenBank/DDBJ databases">
        <title>Genomic Encyclopedia of Archaeal and Bacterial Type Strains, Phase II (KMG-II): from individual species to whole genera.</title>
        <authorList>
            <person name="Goeker M."/>
        </authorList>
    </citation>
    <scope>NUCLEOTIDE SEQUENCE [LARGE SCALE GENOMIC DNA]</scope>
    <source>
        <strain evidence="1 2">DSM 28823</strain>
    </source>
</reference>
<evidence type="ECO:0000313" key="2">
    <source>
        <dbReference type="Proteomes" id="UP000243525"/>
    </source>
</evidence>
<name>A0A2T5C1T9_9BACT</name>
<protein>
    <submittedName>
        <fullName evidence="1">Uncharacterized protein (TIGR02757 family)</fullName>
    </submittedName>
</protein>
<sequence length="271" mass="31372">MTMNDHFPAPRLSDAEIFDLLEEKTRQYNCPDFIETDPIQIPRQFAQKENIELAGFLAATIAWGQRATIIKNGKWLMEAMDHDPYAFLLNTSEDEWLHFEGFKHRTFNGVDCRYFLRSLKNIYENHGGLEAVFTNGFRKDESVAGALRYFRKVFFEVAGESRTQKHVANIDKNASAKRLNMYLRWMVRRDDAGVDFGIWKDIPMSALLLPLDVHTSKQARQLGLLERKQDDWKAVLEVSNRLCQFDPNDPIKYDFALFGLGAFPQEPADPD</sequence>
<dbReference type="EMBL" id="QAAD01000007">
    <property type="protein sequence ID" value="PTN08670.1"/>
    <property type="molecule type" value="Genomic_DNA"/>
</dbReference>
<dbReference type="NCBIfam" id="TIGR02757">
    <property type="entry name" value="TIGR02757 family protein"/>
    <property type="match status" value="1"/>
</dbReference>
<evidence type="ECO:0000313" key="1">
    <source>
        <dbReference type="EMBL" id="PTN08670.1"/>
    </source>
</evidence>
<accession>A0A2T5C1T9</accession>
<dbReference type="Pfam" id="PF09674">
    <property type="entry name" value="DUF2400"/>
    <property type="match status" value="1"/>
</dbReference>
<organism evidence="1 2">
    <name type="scientific">Mangrovibacterium marinum</name>
    <dbReference type="NCBI Taxonomy" id="1639118"/>
    <lineage>
        <taxon>Bacteria</taxon>
        <taxon>Pseudomonadati</taxon>
        <taxon>Bacteroidota</taxon>
        <taxon>Bacteroidia</taxon>
        <taxon>Marinilabiliales</taxon>
        <taxon>Prolixibacteraceae</taxon>
        <taxon>Mangrovibacterium</taxon>
    </lineage>
</organism>
<dbReference type="InterPro" id="IPR014127">
    <property type="entry name" value="CHP02757"/>
</dbReference>